<dbReference type="SFLD" id="SFLDG01018">
    <property type="entry name" value="Squalene/Phytoene_Synthase_Lik"/>
    <property type="match status" value="1"/>
</dbReference>
<comment type="caution">
    <text evidence="4">The sequence shown here is derived from an EMBL/GenBank/DDBJ whole genome shotgun (WGS) entry which is preliminary data.</text>
</comment>
<dbReference type="SFLD" id="SFLDG01212">
    <property type="entry name" value="Phytoene_synthase_like"/>
    <property type="match status" value="1"/>
</dbReference>
<keyword evidence="5" id="KW-1185">Reference proteome</keyword>
<keyword evidence="3" id="KW-0125">Carotenoid biosynthesis</keyword>
<dbReference type="InterPro" id="IPR044843">
    <property type="entry name" value="Trans_IPPS_bact-type"/>
</dbReference>
<evidence type="ECO:0000256" key="3">
    <source>
        <dbReference type="ARBA" id="ARBA00022746"/>
    </source>
</evidence>
<protein>
    <submittedName>
        <fullName evidence="4">Phytoene/squalene synthase family protein</fullName>
    </submittedName>
</protein>
<name>A0ABV8VVS5_9BACI</name>
<dbReference type="InterPro" id="IPR033904">
    <property type="entry name" value="Trans_IPPS_HH"/>
</dbReference>
<proteinExistence type="predicted"/>
<dbReference type="Pfam" id="PF00494">
    <property type="entry name" value="SQS_PSY"/>
    <property type="match status" value="1"/>
</dbReference>
<dbReference type="CDD" id="cd00683">
    <property type="entry name" value="Trans_IPPS_HH"/>
    <property type="match status" value="1"/>
</dbReference>
<dbReference type="PROSITE" id="PS01045">
    <property type="entry name" value="SQUALEN_PHYTOEN_SYN_2"/>
    <property type="match status" value="1"/>
</dbReference>
<accession>A0ABV8VVS5</accession>
<evidence type="ECO:0000313" key="5">
    <source>
        <dbReference type="Proteomes" id="UP001595880"/>
    </source>
</evidence>
<dbReference type="PANTHER" id="PTHR31480">
    <property type="entry name" value="BIFUNCTIONAL LYCOPENE CYCLASE/PHYTOENE SYNTHASE"/>
    <property type="match status" value="1"/>
</dbReference>
<keyword evidence="2" id="KW-0808">Transferase</keyword>
<dbReference type="RefSeq" id="WP_390198831.1">
    <property type="nucleotide sequence ID" value="NZ_JBHSDV010000002.1"/>
</dbReference>
<sequence length="278" mass="32678">MLTARQHTFIEPCTMMIKKGSSSFYHAFKYLPSPRREAVYIMYAFCRMIDDAVDEPDKSPYTLDELEEHFIHLDKANGHFIWPALRYLFDHFPITKEPFFTQMKGQRMDFEQTSYSTMEELESYCYHVAGSVGEMLLPVLHNQPNEQVKQAGIALGKAMQIVNIIRDVGEDKRLGRRYIPMELFQRYNYSFDHFRQGIINDAFISVLKDLENRAEMWFYEGLNGISTYPNESAFSINLATKYYREILEVVKQNQYDVFNKRAIVSNARKGLLLKQVHQ</sequence>
<dbReference type="InterPro" id="IPR019845">
    <property type="entry name" value="Squalene/phytoene_synthase_CS"/>
</dbReference>
<comment type="pathway">
    <text evidence="1">Carotenoid biosynthesis.</text>
</comment>
<evidence type="ECO:0000256" key="1">
    <source>
        <dbReference type="ARBA" id="ARBA00004829"/>
    </source>
</evidence>
<organism evidence="4 5">
    <name type="scientific">Gracilibacillus marinus</name>
    <dbReference type="NCBI Taxonomy" id="630535"/>
    <lineage>
        <taxon>Bacteria</taxon>
        <taxon>Bacillati</taxon>
        <taxon>Bacillota</taxon>
        <taxon>Bacilli</taxon>
        <taxon>Bacillales</taxon>
        <taxon>Bacillaceae</taxon>
        <taxon>Gracilibacillus</taxon>
    </lineage>
</organism>
<dbReference type="InterPro" id="IPR002060">
    <property type="entry name" value="Squ/phyt_synthse"/>
</dbReference>
<gene>
    <name evidence="4" type="ORF">ACFOZ1_09700</name>
</gene>
<dbReference type="InterPro" id="IPR008949">
    <property type="entry name" value="Isoprenoid_synthase_dom_sf"/>
</dbReference>
<evidence type="ECO:0000313" key="4">
    <source>
        <dbReference type="EMBL" id="MFC4388080.1"/>
    </source>
</evidence>
<dbReference type="SUPFAM" id="SSF48576">
    <property type="entry name" value="Terpenoid synthases"/>
    <property type="match status" value="1"/>
</dbReference>
<evidence type="ECO:0000256" key="2">
    <source>
        <dbReference type="ARBA" id="ARBA00022679"/>
    </source>
</evidence>
<dbReference type="Proteomes" id="UP001595880">
    <property type="component" value="Unassembled WGS sequence"/>
</dbReference>
<dbReference type="EMBL" id="JBHSDV010000002">
    <property type="protein sequence ID" value="MFC4388080.1"/>
    <property type="molecule type" value="Genomic_DNA"/>
</dbReference>
<reference evidence="5" key="1">
    <citation type="journal article" date="2019" name="Int. J. Syst. Evol. Microbiol.">
        <title>The Global Catalogue of Microorganisms (GCM) 10K type strain sequencing project: providing services to taxonomists for standard genome sequencing and annotation.</title>
        <authorList>
            <consortium name="The Broad Institute Genomics Platform"/>
            <consortium name="The Broad Institute Genome Sequencing Center for Infectious Disease"/>
            <person name="Wu L."/>
            <person name="Ma J."/>
        </authorList>
    </citation>
    <scope>NUCLEOTIDE SEQUENCE [LARGE SCALE GENOMIC DNA]</scope>
    <source>
        <strain evidence="5">KACC 14058</strain>
    </source>
</reference>
<dbReference type="Gene3D" id="1.10.600.10">
    <property type="entry name" value="Farnesyl Diphosphate Synthase"/>
    <property type="match status" value="1"/>
</dbReference>
<dbReference type="SFLD" id="SFLDS00005">
    <property type="entry name" value="Isoprenoid_Synthase_Type_I"/>
    <property type="match status" value="1"/>
</dbReference>